<name>A0ABR4AK46_9LECA</name>
<dbReference type="EMBL" id="JBEFKJ010000006">
    <property type="protein sequence ID" value="KAL2045555.1"/>
    <property type="molecule type" value="Genomic_DNA"/>
</dbReference>
<accession>A0ABR4AK46</accession>
<keyword evidence="2" id="KW-1185">Reference proteome</keyword>
<proteinExistence type="predicted"/>
<evidence type="ECO:0000313" key="2">
    <source>
        <dbReference type="Proteomes" id="UP001590950"/>
    </source>
</evidence>
<protein>
    <submittedName>
        <fullName evidence="1">Uncharacterized protein</fullName>
    </submittedName>
</protein>
<gene>
    <name evidence="1" type="ORF">N7G274_001983</name>
</gene>
<evidence type="ECO:0000313" key="1">
    <source>
        <dbReference type="EMBL" id="KAL2045555.1"/>
    </source>
</evidence>
<dbReference type="Proteomes" id="UP001590950">
    <property type="component" value="Unassembled WGS sequence"/>
</dbReference>
<comment type="caution">
    <text evidence="1">The sequence shown here is derived from an EMBL/GenBank/DDBJ whole genome shotgun (WGS) entry which is preliminary data.</text>
</comment>
<reference evidence="1 2" key="1">
    <citation type="submission" date="2024-09" db="EMBL/GenBank/DDBJ databases">
        <title>Rethinking Asexuality: The Enigmatic Case of Functional Sexual Genes in Lepraria (Stereocaulaceae).</title>
        <authorList>
            <person name="Doellman M."/>
            <person name="Sun Y."/>
            <person name="Barcenas-Pena A."/>
            <person name="Lumbsch H.T."/>
            <person name="Grewe F."/>
        </authorList>
    </citation>
    <scope>NUCLEOTIDE SEQUENCE [LARGE SCALE GENOMIC DNA]</scope>
    <source>
        <strain evidence="1 2">Mercado 3170</strain>
    </source>
</reference>
<organism evidence="1 2">
    <name type="scientific">Stereocaulon virgatum</name>
    <dbReference type="NCBI Taxonomy" id="373712"/>
    <lineage>
        <taxon>Eukaryota</taxon>
        <taxon>Fungi</taxon>
        <taxon>Dikarya</taxon>
        <taxon>Ascomycota</taxon>
        <taxon>Pezizomycotina</taxon>
        <taxon>Lecanoromycetes</taxon>
        <taxon>OSLEUM clade</taxon>
        <taxon>Lecanoromycetidae</taxon>
        <taxon>Lecanorales</taxon>
        <taxon>Lecanorineae</taxon>
        <taxon>Stereocaulaceae</taxon>
        <taxon>Stereocaulon</taxon>
    </lineage>
</organism>
<sequence>MDTTHSSNARLLAGVQVLQAHTYTKFDRLQQEVETLAHQYKLSNGSLRLAIDMLPLVQHNIATNGAQFAPMWATMHQNTTINLISIRSNLENMETRMYEAMKCTKEMRELSKFWAYEALAGIKARRFATDTA</sequence>